<sequence length="404" mass="44966">MDKKRLAARLNLARHFLQHTGRRLFASEQVDGAGVTEFLSKYAEDNTFQIDSRDRANYSSFAQCIQCSICQPYCVMFRVLNYLEFPGPMAVASTLSRAPDRFGGMNSVIYNCTMCRLCEITCPESAPIAAVVGFVRKYLYRHFPDLVPTTLKDACEMTRRSGTFFPQVAAMDRHREKESAEYVLFLGCHSRFDQQERVDAAVAMLNQMSVDFTMIDEVCCGAPLIAAGCDPGDQLAKLNIERIREKKTAKVITLCPHCLIQFCEGEEYAGKIEAIHIAELLPHMHPIKRGSEIIAYHDPCMLGRVAGIVNEPRQALEWAGATLVEMSTNRESSFCCGGWGGLTVTAPVTAEAIAAKRLEDARAVGADVLVTECPWCLSTLKSAGLSRKTPRVRSVIEYLYNPEF</sequence>
<feature type="domain" description="Cysteine-rich" evidence="6">
    <location>
        <begin position="294"/>
        <end position="381"/>
    </location>
</feature>
<dbReference type="GO" id="GO:0046872">
    <property type="term" value="F:metal ion binding"/>
    <property type="evidence" value="ECO:0007669"/>
    <property type="project" value="UniProtKB-KW"/>
</dbReference>
<evidence type="ECO:0000256" key="1">
    <source>
        <dbReference type="ARBA" id="ARBA00022485"/>
    </source>
</evidence>
<dbReference type="Pfam" id="PF13183">
    <property type="entry name" value="Fer4_8"/>
    <property type="match status" value="1"/>
</dbReference>
<feature type="domain" description="Cysteine-rich" evidence="6">
    <location>
        <begin position="183"/>
        <end position="262"/>
    </location>
</feature>
<evidence type="ECO:0000259" key="6">
    <source>
        <dbReference type="Pfam" id="PF02754"/>
    </source>
</evidence>
<dbReference type="Gene3D" id="1.10.1060.10">
    <property type="entry name" value="Alpha-helical ferredoxin"/>
    <property type="match status" value="1"/>
</dbReference>
<dbReference type="AlphaFoldDB" id="A0A3A4NU05"/>
<proteinExistence type="predicted"/>
<organism evidence="8 9">
    <name type="scientific">Abyssobacteria bacterium (strain SURF_5)</name>
    <dbReference type="NCBI Taxonomy" id="2093360"/>
    <lineage>
        <taxon>Bacteria</taxon>
        <taxon>Pseudomonadati</taxon>
        <taxon>Candidatus Hydrogenedentota</taxon>
        <taxon>Candidatus Abyssobacteria</taxon>
    </lineage>
</organism>
<keyword evidence="5" id="KW-0411">Iron-sulfur</keyword>
<dbReference type="GO" id="GO:0016491">
    <property type="term" value="F:oxidoreductase activity"/>
    <property type="evidence" value="ECO:0007669"/>
    <property type="project" value="UniProtKB-KW"/>
</dbReference>
<dbReference type="GO" id="GO:0051539">
    <property type="term" value="F:4 iron, 4 sulfur cluster binding"/>
    <property type="evidence" value="ECO:0007669"/>
    <property type="project" value="UniProtKB-KW"/>
</dbReference>
<dbReference type="GO" id="GO:0005886">
    <property type="term" value="C:plasma membrane"/>
    <property type="evidence" value="ECO:0007669"/>
    <property type="project" value="TreeGrafter"/>
</dbReference>
<keyword evidence="2" id="KW-0479">Metal-binding</keyword>
<gene>
    <name evidence="8" type="ORF">C4520_05600</name>
</gene>
<dbReference type="SUPFAM" id="SSF46548">
    <property type="entry name" value="alpha-helical ferredoxin"/>
    <property type="match status" value="1"/>
</dbReference>
<evidence type="ECO:0000313" key="8">
    <source>
        <dbReference type="EMBL" id="RJP23917.1"/>
    </source>
</evidence>
<dbReference type="InterPro" id="IPR017896">
    <property type="entry name" value="4Fe4S_Fe-S-bd"/>
</dbReference>
<dbReference type="PANTHER" id="PTHR43255:SF1">
    <property type="entry name" value="IRON-SULFUR-BINDING OXIDOREDUCTASE FADF-RELATED"/>
    <property type="match status" value="1"/>
</dbReference>
<dbReference type="PROSITE" id="PS00198">
    <property type="entry name" value="4FE4S_FER_1"/>
    <property type="match status" value="1"/>
</dbReference>
<feature type="domain" description="4Fe-4S ferredoxin-type" evidence="7">
    <location>
        <begin position="62"/>
        <end position="124"/>
    </location>
</feature>
<protein>
    <submittedName>
        <fullName evidence="8">(Fe-S)-binding protein</fullName>
    </submittedName>
</protein>
<comment type="caution">
    <text evidence="8">The sequence shown here is derived from an EMBL/GenBank/DDBJ whole genome shotgun (WGS) entry which is preliminary data.</text>
</comment>
<evidence type="ECO:0000313" key="9">
    <source>
        <dbReference type="Proteomes" id="UP000265882"/>
    </source>
</evidence>
<dbReference type="InterPro" id="IPR009051">
    <property type="entry name" value="Helical_ferredxn"/>
</dbReference>
<evidence type="ECO:0000256" key="5">
    <source>
        <dbReference type="ARBA" id="ARBA00023014"/>
    </source>
</evidence>
<keyword evidence="1" id="KW-0004">4Fe-4S</keyword>
<reference evidence="8 9" key="1">
    <citation type="journal article" date="2017" name="ISME J.">
        <title>Energy and carbon metabolisms in a deep terrestrial subsurface fluid microbial community.</title>
        <authorList>
            <person name="Momper L."/>
            <person name="Jungbluth S.P."/>
            <person name="Lee M.D."/>
            <person name="Amend J.P."/>
        </authorList>
    </citation>
    <scope>NUCLEOTIDE SEQUENCE [LARGE SCALE GENOMIC DNA]</scope>
    <source>
        <strain evidence="8">SURF_5</strain>
    </source>
</reference>
<evidence type="ECO:0000256" key="3">
    <source>
        <dbReference type="ARBA" id="ARBA00023002"/>
    </source>
</evidence>
<evidence type="ECO:0000256" key="4">
    <source>
        <dbReference type="ARBA" id="ARBA00023004"/>
    </source>
</evidence>
<dbReference type="Proteomes" id="UP000265882">
    <property type="component" value="Unassembled WGS sequence"/>
</dbReference>
<dbReference type="PANTHER" id="PTHR43255">
    <property type="entry name" value="IRON-SULFUR-BINDING OXIDOREDUCTASE FADF-RELATED-RELATED"/>
    <property type="match status" value="1"/>
</dbReference>
<dbReference type="InterPro" id="IPR051460">
    <property type="entry name" value="HdrC_iron-sulfur_subunit"/>
</dbReference>
<dbReference type="EMBL" id="QZKU01000042">
    <property type="protein sequence ID" value="RJP23917.1"/>
    <property type="molecule type" value="Genomic_DNA"/>
</dbReference>
<evidence type="ECO:0000259" key="7">
    <source>
        <dbReference type="Pfam" id="PF13183"/>
    </source>
</evidence>
<dbReference type="Pfam" id="PF02754">
    <property type="entry name" value="CCG"/>
    <property type="match status" value="2"/>
</dbReference>
<name>A0A3A4NU05_ABYX5</name>
<dbReference type="InterPro" id="IPR017900">
    <property type="entry name" value="4Fe4S_Fe_S_CS"/>
</dbReference>
<evidence type="ECO:0000256" key="2">
    <source>
        <dbReference type="ARBA" id="ARBA00022723"/>
    </source>
</evidence>
<accession>A0A3A4NU05</accession>
<keyword evidence="3" id="KW-0560">Oxidoreductase</keyword>
<dbReference type="InterPro" id="IPR004017">
    <property type="entry name" value="Cys_rich_dom"/>
</dbReference>
<keyword evidence="4" id="KW-0408">Iron</keyword>